<sequence>MAMKQITNRWRRTNATAIYEPVNPPTADVLRKIGTMEPSDKGFTVEPSTLYLTNSERAEIRAFARRIKHIEANSEERKLARVFRILDLPVDVRLIIYEHTFQEKLDDEHVLAVTATPKVARVCKTFRAEALPLFFANTEFHLPIGSNLLHRALYRKHALGGRFNALRTSGQQKRAGVLNFKKPVKKAIRDAGDDAVFRNVVLQMFEVAESSFHRAGSSKFSCFIEIKLSLCKGQLRVDATEKYAHPSNKIVPREYRWAGGYPIEREDVDVVVAEVRRVAARIASTAGFKGLKLCDLESLARAFRFTQP</sequence>
<dbReference type="AlphaFoldDB" id="M3D8E0"/>
<dbReference type="EMBL" id="KB456262">
    <property type="protein sequence ID" value="EMF14149.1"/>
    <property type="molecule type" value="Genomic_DNA"/>
</dbReference>
<dbReference type="RefSeq" id="XP_016762270.1">
    <property type="nucleotide sequence ID" value="XM_016901162.1"/>
</dbReference>
<dbReference type="HOGENOM" id="CLU_903643_0_0_1"/>
<dbReference type="Proteomes" id="UP000016931">
    <property type="component" value="Unassembled WGS sequence"/>
</dbReference>
<dbReference type="STRING" id="692275.M3D8E0"/>
<evidence type="ECO:0000313" key="2">
    <source>
        <dbReference type="Proteomes" id="UP000016931"/>
    </source>
</evidence>
<accession>M3D8E0</accession>
<protein>
    <recommendedName>
        <fullName evidence="3">F-box domain-containing protein</fullName>
    </recommendedName>
</protein>
<evidence type="ECO:0008006" key="3">
    <source>
        <dbReference type="Google" id="ProtNLM"/>
    </source>
</evidence>
<name>M3D8E0_SPHMS</name>
<keyword evidence="2" id="KW-1185">Reference proteome</keyword>
<evidence type="ECO:0000313" key="1">
    <source>
        <dbReference type="EMBL" id="EMF14149.1"/>
    </source>
</evidence>
<reference evidence="1 2" key="1">
    <citation type="journal article" date="2012" name="PLoS Pathog.">
        <title>Diverse lifestyles and strategies of plant pathogenesis encoded in the genomes of eighteen Dothideomycetes fungi.</title>
        <authorList>
            <person name="Ohm R.A."/>
            <person name="Feau N."/>
            <person name="Henrissat B."/>
            <person name="Schoch C.L."/>
            <person name="Horwitz B.A."/>
            <person name="Barry K.W."/>
            <person name="Condon B.J."/>
            <person name="Copeland A.C."/>
            <person name="Dhillon B."/>
            <person name="Glaser F."/>
            <person name="Hesse C.N."/>
            <person name="Kosti I."/>
            <person name="LaButti K."/>
            <person name="Lindquist E.A."/>
            <person name="Lucas S."/>
            <person name="Salamov A.A."/>
            <person name="Bradshaw R.E."/>
            <person name="Ciuffetti L."/>
            <person name="Hamelin R.C."/>
            <person name="Kema G.H.J."/>
            <person name="Lawrence C."/>
            <person name="Scott J.A."/>
            <person name="Spatafora J.W."/>
            <person name="Turgeon B.G."/>
            <person name="de Wit P.J.G.M."/>
            <person name="Zhong S."/>
            <person name="Goodwin S.B."/>
            <person name="Grigoriev I.V."/>
        </authorList>
    </citation>
    <scope>NUCLEOTIDE SEQUENCE [LARGE SCALE GENOMIC DNA]</scope>
    <source>
        <strain evidence="1 2">SO2202</strain>
    </source>
</reference>
<gene>
    <name evidence="1" type="ORF">SEPMUDRAFT_115437</name>
</gene>
<dbReference type="OrthoDB" id="3632925at2759"/>
<dbReference type="GeneID" id="27898299"/>
<organism evidence="1 2">
    <name type="scientific">Sphaerulina musiva (strain SO2202)</name>
    <name type="common">Poplar stem canker fungus</name>
    <name type="synonym">Septoria musiva</name>
    <dbReference type="NCBI Taxonomy" id="692275"/>
    <lineage>
        <taxon>Eukaryota</taxon>
        <taxon>Fungi</taxon>
        <taxon>Dikarya</taxon>
        <taxon>Ascomycota</taxon>
        <taxon>Pezizomycotina</taxon>
        <taxon>Dothideomycetes</taxon>
        <taxon>Dothideomycetidae</taxon>
        <taxon>Mycosphaerellales</taxon>
        <taxon>Mycosphaerellaceae</taxon>
        <taxon>Sphaerulina</taxon>
    </lineage>
</organism>
<dbReference type="eggNOG" id="ENOG502RQU2">
    <property type="taxonomic scope" value="Eukaryota"/>
</dbReference>
<proteinExistence type="predicted"/>